<reference evidence="1" key="2">
    <citation type="submission" date="2025-09" db="UniProtKB">
        <authorList>
            <consortium name="EnsemblPlants"/>
        </authorList>
    </citation>
    <scope>IDENTIFICATION</scope>
</reference>
<evidence type="ECO:0000313" key="2">
    <source>
        <dbReference type="Proteomes" id="UP001732700"/>
    </source>
</evidence>
<reference evidence="1" key="1">
    <citation type="submission" date="2021-05" db="EMBL/GenBank/DDBJ databases">
        <authorList>
            <person name="Scholz U."/>
            <person name="Mascher M."/>
            <person name="Fiebig A."/>
        </authorList>
    </citation>
    <scope>NUCLEOTIDE SEQUENCE [LARGE SCALE GENOMIC DNA]</scope>
</reference>
<keyword evidence="2" id="KW-1185">Reference proteome</keyword>
<dbReference type="EnsemblPlants" id="AVESA.00010b.r2.4DG0790910.1">
    <property type="protein sequence ID" value="AVESA.00010b.r2.4DG0790910.1.CDS"/>
    <property type="gene ID" value="AVESA.00010b.r2.4DG0790910"/>
</dbReference>
<accession>A0ACD5XC71</accession>
<proteinExistence type="predicted"/>
<evidence type="ECO:0000313" key="1">
    <source>
        <dbReference type="EnsemblPlants" id="AVESA.00010b.r2.4DG0790910.1.CDS"/>
    </source>
</evidence>
<name>A0ACD5XC71_AVESA</name>
<sequence>MVSVMFVGHLGELPLAGASLATSVASATGFCLFIGMSSALDTLCGQAFGARQYHLLGIYMQSAMVVLALACVPVALVWANTTKILLFLGQDEAIAAEAGAYARWLIPSLVPYVPLACHIRFLQAQSIVLPVMASSAVTALAHVLVCWALVHRAGMGSRGAALSNTVSSCVNLAILALYVRVSSACRQTWTGFSMEAFKELRRFTELAVPLEQWSFELLVLLSGLLPNPALETSVLSICLNTGDLIFMVASGLCTAISTRVSNELGAGHPQAAKRATKVVICMALSEGLVIAIAMILLRNSWGYVYSNEQDVVSYIARMIPISRYIILHRWPPQFSVGCANWMWQAEDRCTCQPRRILLGRHSHGGVACICPPSEWNGSLARYRLRKHDQAFVPSVDHNVYKLGERDVLQACEEKLTSAVQSCTKSRLPRAAPQRWKREKHLRVNTAPNKGQWKRETLFECMATSNTTWHTTQLMSHTFAEDKQNKCSVQNFVFLVGR</sequence>
<protein>
    <submittedName>
        <fullName evidence="1">Uncharacterized protein</fullName>
    </submittedName>
</protein>
<organism evidence="1 2">
    <name type="scientific">Avena sativa</name>
    <name type="common">Oat</name>
    <dbReference type="NCBI Taxonomy" id="4498"/>
    <lineage>
        <taxon>Eukaryota</taxon>
        <taxon>Viridiplantae</taxon>
        <taxon>Streptophyta</taxon>
        <taxon>Embryophyta</taxon>
        <taxon>Tracheophyta</taxon>
        <taxon>Spermatophyta</taxon>
        <taxon>Magnoliopsida</taxon>
        <taxon>Liliopsida</taxon>
        <taxon>Poales</taxon>
        <taxon>Poaceae</taxon>
        <taxon>BOP clade</taxon>
        <taxon>Pooideae</taxon>
        <taxon>Poodae</taxon>
        <taxon>Poeae</taxon>
        <taxon>Poeae Chloroplast Group 1 (Aveneae type)</taxon>
        <taxon>Aveninae</taxon>
        <taxon>Avena</taxon>
    </lineage>
</organism>
<dbReference type="Proteomes" id="UP001732700">
    <property type="component" value="Chromosome 4D"/>
</dbReference>